<keyword evidence="1" id="KW-0813">Transport</keyword>
<comment type="caution">
    <text evidence="6">The sequence shown here is derived from an EMBL/GenBank/DDBJ whole genome shotgun (WGS) entry which is preliminary data.</text>
</comment>
<dbReference type="Proteomes" id="UP001054857">
    <property type="component" value="Unassembled WGS sequence"/>
</dbReference>
<dbReference type="EMBL" id="BMAR01000008">
    <property type="protein sequence ID" value="GFR44511.1"/>
    <property type="molecule type" value="Genomic_DNA"/>
</dbReference>
<keyword evidence="2" id="KW-0249">Electron transport</keyword>
<evidence type="ECO:0000313" key="6">
    <source>
        <dbReference type="EMBL" id="GFR44511.1"/>
    </source>
</evidence>
<evidence type="ECO:0000313" key="7">
    <source>
        <dbReference type="Proteomes" id="UP001054857"/>
    </source>
</evidence>
<feature type="non-terminal residue" evidence="6">
    <location>
        <position position="1"/>
    </location>
</feature>
<dbReference type="InterPro" id="IPR036249">
    <property type="entry name" value="Thioredoxin-like_sf"/>
</dbReference>
<protein>
    <recommendedName>
        <fullName evidence="5">Thioredoxin domain-containing protein</fullName>
    </recommendedName>
</protein>
<keyword evidence="4" id="KW-0676">Redox-active center</keyword>
<organism evidence="6 7">
    <name type="scientific">Astrephomene gubernaculifera</name>
    <dbReference type="NCBI Taxonomy" id="47775"/>
    <lineage>
        <taxon>Eukaryota</taxon>
        <taxon>Viridiplantae</taxon>
        <taxon>Chlorophyta</taxon>
        <taxon>core chlorophytes</taxon>
        <taxon>Chlorophyceae</taxon>
        <taxon>CS clade</taxon>
        <taxon>Chlamydomonadales</taxon>
        <taxon>Astrephomenaceae</taxon>
        <taxon>Astrephomene</taxon>
    </lineage>
</organism>
<dbReference type="Pfam" id="PF00085">
    <property type="entry name" value="Thioredoxin"/>
    <property type="match status" value="1"/>
</dbReference>
<sequence length="159" mass="17298">MALSSSQRCTTGAKVLKAQPVVRRVLPVLPATKPASSRRVAASAQKQQYSSFEDMLTRSDVPLLVDFYATWCGPCQMMTPVLGAMAARFQDRLRVVKIDTDRYPGVASKYRVQALPTIALFKGGNIVFRFEGVLNEAQLAERIQYHLGSSSGASAGTAE</sequence>
<proteinExistence type="predicted"/>
<dbReference type="Gene3D" id="3.40.30.10">
    <property type="entry name" value="Glutaredoxin"/>
    <property type="match status" value="1"/>
</dbReference>
<evidence type="ECO:0000256" key="3">
    <source>
        <dbReference type="ARBA" id="ARBA00023157"/>
    </source>
</evidence>
<evidence type="ECO:0000256" key="2">
    <source>
        <dbReference type="ARBA" id="ARBA00022982"/>
    </source>
</evidence>
<gene>
    <name evidence="6" type="ORF">Agub_g5776</name>
</gene>
<keyword evidence="3" id="KW-1015">Disulfide bond</keyword>
<dbReference type="GO" id="GO:0015035">
    <property type="term" value="F:protein-disulfide reductase activity"/>
    <property type="evidence" value="ECO:0007669"/>
    <property type="project" value="InterPro"/>
</dbReference>
<dbReference type="SUPFAM" id="SSF52833">
    <property type="entry name" value="Thioredoxin-like"/>
    <property type="match status" value="1"/>
</dbReference>
<name>A0AAD3HL17_9CHLO</name>
<dbReference type="InterPro" id="IPR017937">
    <property type="entry name" value="Thioredoxin_CS"/>
</dbReference>
<dbReference type="PROSITE" id="PS00194">
    <property type="entry name" value="THIOREDOXIN_1"/>
    <property type="match status" value="1"/>
</dbReference>
<dbReference type="InterPro" id="IPR013766">
    <property type="entry name" value="Thioredoxin_domain"/>
</dbReference>
<dbReference type="NCBIfam" id="TIGR01068">
    <property type="entry name" value="thioredoxin"/>
    <property type="match status" value="1"/>
</dbReference>
<dbReference type="CDD" id="cd02947">
    <property type="entry name" value="TRX_family"/>
    <property type="match status" value="1"/>
</dbReference>
<dbReference type="PROSITE" id="PS51352">
    <property type="entry name" value="THIOREDOXIN_2"/>
    <property type="match status" value="1"/>
</dbReference>
<evidence type="ECO:0000256" key="4">
    <source>
        <dbReference type="ARBA" id="ARBA00023284"/>
    </source>
</evidence>
<dbReference type="AlphaFoldDB" id="A0AAD3HL17"/>
<accession>A0AAD3HL17</accession>
<dbReference type="PRINTS" id="PR00421">
    <property type="entry name" value="THIOREDOXIN"/>
</dbReference>
<dbReference type="InterPro" id="IPR005746">
    <property type="entry name" value="Thioredoxin"/>
</dbReference>
<feature type="domain" description="Thioredoxin" evidence="5">
    <location>
        <begin position="29"/>
        <end position="148"/>
    </location>
</feature>
<evidence type="ECO:0000256" key="1">
    <source>
        <dbReference type="ARBA" id="ARBA00022448"/>
    </source>
</evidence>
<dbReference type="PANTHER" id="PTHR45663:SF15">
    <property type="entry name" value="THIOREDOXIN Y1, CHLOROPLASTIC"/>
    <property type="match status" value="1"/>
</dbReference>
<keyword evidence="7" id="KW-1185">Reference proteome</keyword>
<dbReference type="GO" id="GO:0005737">
    <property type="term" value="C:cytoplasm"/>
    <property type="evidence" value="ECO:0007669"/>
    <property type="project" value="TreeGrafter"/>
</dbReference>
<dbReference type="PANTHER" id="PTHR45663">
    <property type="entry name" value="GEO12009P1"/>
    <property type="match status" value="1"/>
</dbReference>
<reference evidence="6 7" key="1">
    <citation type="journal article" date="2021" name="Sci. Rep.">
        <title>Genome sequencing of the multicellular alga Astrephomene provides insights into convergent evolution of germ-soma differentiation.</title>
        <authorList>
            <person name="Yamashita S."/>
            <person name="Yamamoto K."/>
            <person name="Matsuzaki R."/>
            <person name="Suzuki S."/>
            <person name="Yamaguchi H."/>
            <person name="Hirooka S."/>
            <person name="Minakuchi Y."/>
            <person name="Miyagishima S."/>
            <person name="Kawachi M."/>
            <person name="Toyoda A."/>
            <person name="Nozaki H."/>
        </authorList>
    </citation>
    <scope>NUCLEOTIDE SEQUENCE [LARGE SCALE GENOMIC DNA]</scope>
    <source>
        <strain evidence="6 7">NIES-4017</strain>
    </source>
</reference>
<evidence type="ECO:0000259" key="5">
    <source>
        <dbReference type="PROSITE" id="PS51352"/>
    </source>
</evidence>
<dbReference type="FunFam" id="3.40.30.10:FF:000001">
    <property type="entry name" value="Thioredoxin"/>
    <property type="match status" value="1"/>
</dbReference>